<dbReference type="InterPro" id="IPR011010">
    <property type="entry name" value="DNA_brk_join_enz"/>
</dbReference>
<dbReference type="InterPro" id="IPR013762">
    <property type="entry name" value="Integrase-like_cat_sf"/>
</dbReference>
<dbReference type="EMBL" id="WRXN01000032">
    <property type="protein sequence ID" value="MVT12597.1"/>
    <property type="molecule type" value="Genomic_DNA"/>
</dbReference>
<keyword evidence="3" id="KW-0233">DNA recombination</keyword>
<dbReference type="Gene3D" id="1.10.443.10">
    <property type="entry name" value="Intergrase catalytic core"/>
    <property type="match status" value="1"/>
</dbReference>
<dbReference type="GO" id="GO:0006310">
    <property type="term" value="P:DNA recombination"/>
    <property type="evidence" value="ECO:0007669"/>
    <property type="project" value="UniProtKB-KW"/>
</dbReference>
<comment type="caution">
    <text evidence="5">The sequence shown here is derived from an EMBL/GenBank/DDBJ whole genome shotgun (WGS) entry which is preliminary data.</text>
</comment>
<dbReference type="Pfam" id="PF00589">
    <property type="entry name" value="Phage_integrase"/>
    <property type="match status" value="1"/>
</dbReference>
<evidence type="ECO:0000256" key="1">
    <source>
        <dbReference type="ARBA" id="ARBA00022829"/>
    </source>
</evidence>
<evidence type="ECO:0000256" key="3">
    <source>
        <dbReference type="ARBA" id="ARBA00023172"/>
    </source>
</evidence>
<proteinExistence type="predicted"/>
<keyword evidence="6" id="KW-1185">Reference proteome</keyword>
<dbReference type="RefSeq" id="WP_157310013.1">
    <property type="nucleotide sequence ID" value="NZ_WRXN01000032.1"/>
</dbReference>
<organism evidence="5 6">
    <name type="scientific">Chitinophaga tropicalis</name>
    <dbReference type="NCBI Taxonomy" id="2683588"/>
    <lineage>
        <taxon>Bacteria</taxon>
        <taxon>Pseudomonadati</taxon>
        <taxon>Bacteroidota</taxon>
        <taxon>Chitinophagia</taxon>
        <taxon>Chitinophagales</taxon>
        <taxon>Chitinophagaceae</taxon>
        <taxon>Chitinophaga</taxon>
    </lineage>
</organism>
<protein>
    <submittedName>
        <fullName evidence="5">Tyrosine-type recombinase/integrase</fullName>
    </submittedName>
</protein>
<evidence type="ECO:0000259" key="4">
    <source>
        <dbReference type="PROSITE" id="PS51898"/>
    </source>
</evidence>
<keyword evidence="1" id="KW-0159">Chromosome partition</keyword>
<sequence length="297" mass="33488">MIVGLHPPPSDPLLVHYYRSAFKTYLEQSGYSVSTQRMLPACIGEFLHYGRFTRLEEVSLPAILSFYEWLHIRPLKRGSGALSAMMISHYVYALKVFFHWQEQSGELLYNPMSGLRLRRVAGGNREPLSREEISALFSAAVSLKEQAMLHLFYSCGLRRSEAVRLKVSDVQVKYRLLYVRSGKGARRRVVPLTGAVAAALGAYLSQERPGGSGAFMLNQTGRPMSGNGYYLLLKEVVRRAGLHAEISPHYLRHSIATHLLGGGMDIENVREFLGHRCLESTQVYAKCNPDQLKDLWK</sequence>
<dbReference type="PROSITE" id="PS51898">
    <property type="entry name" value="TYR_RECOMBINASE"/>
    <property type="match status" value="1"/>
</dbReference>
<evidence type="ECO:0000256" key="2">
    <source>
        <dbReference type="ARBA" id="ARBA00023125"/>
    </source>
</evidence>
<dbReference type="PANTHER" id="PTHR30349:SF81">
    <property type="entry name" value="TYROSINE RECOMBINASE XERC"/>
    <property type="match status" value="1"/>
</dbReference>
<dbReference type="InterPro" id="IPR010998">
    <property type="entry name" value="Integrase_recombinase_N"/>
</dbReference>
<reference evidence="5 6" key="1">
    <citation type="submission" date="2019-12" db="EMBL/GenBank/DDBJ databases">
        <title>Chitinophaga sp. strain ysch24 (GDMCC 1.1355), whole genome shotgun sequence.</title>
        <authorList>
            <person name="Zhang X."/>
        </authorList>
    </citation>
    <scope>NUCLEOTIDE SEQUENCE [LARGE SCALE GENOMIC DNA]</scope>
    <source>
        <strain evidence="6">ysch24</strain>
    </source>
</reference>
<gene>
    <name evidence="5" type="ORF">GO493_30390</name>
</gene>
<dbReference type="InterPro" id="IPR050090">
    <property type="entry name" value="Tyrosine_recombinase_XerCD"/>
</dbReference>
<evidence type="ECO:0000313" key="6">
    <source>
        <dbReference type="Proteomes" id="UP000461730"/>
    </source>
</evidence>
<dbReference type="SUPFAM" id="SSF56349">
    <property type="entry name" value="DNA breaking-rejoining enzymes"/>
    <property type="match status" value="1"/>
</dbReference>
<accession>A0A7K1UDY1</accession>
<keyword evidence="2" id="KW-0238">DNA-binding</keyword>
<feature type="domain" description="Tyr recombinase" evidence="4">
    <location>
        <begin position="123"/>
        <end position="297"/>
    </location>
</feature>
<dbReference type="GO" id="GO:0007059">
    <property type="term" value="P:chromosome segregation"/>
    <property type="evidence" value="ECO:0007669"/>
    <property type="project" value="UniProtKB-KW"/>
</dbReference>
<dbReference type="PANTHER" id="PTHR30349">
    <property type="entry name" value="PHAGE INTEGRASE-RELATED"/>
    <property type="match status" value="1"/>
</dbReference>
<dbReference type="Proteomes" id="UP000461730">
    <property type="component" value="Unassembled WGS sequence"/>
</dbReference>
<dbReference type="InterPro" id="IPR002104">
    <property type="entry name" value="Integrase_catalytic"/>
</dbReference>
<dbReference type="Gene3D" id="1.10.150.130">
    <property type="match status" value="1"/>
</dbReference>
<dbReference type="GO" id="GO:0003677">
    <property type="term" value="F:DNA binding"/>
    <property type="evidence" value="ECO:0007669"/>
    <property type="project" value="UniProtKB-KW"/>
</dbReference>
<dbReference type="GO" id="GO:0015074">
    <property type="term" value="P:DNA integration"/>
    <property type="evidence" value="ECO:0007669"/>
    <property type="project" value="InterPro"/>
</dbReference>
<evidence type="ECO:0000313" key="5">
    <source>
        <dbReference type="EMBL" id="MVT12597.1"/>
    </source>
</evidence>
<dbReference type="AlphaFoldDB" id="A0A7K1UDY1"/>
<name>A0A7K1UDY1_9BACT</name>